<dbReference type="AlphaFoldDB" id="A0A6A6WDL6"/>
<reference evidence="1" key="1">
    <citation type="journal article" date="2020" name="Stud. Mycol.">
        <title>101 Dothideomycetes genomes: a test case for predicting lifestyles and emergence of pathogens.</title>
        <authorList>
            <person name="Haridas S."/>
            <person name="Albert R."/>
            <person name="Binder M."/>
            <person name="Bloem J."/>
            <person name="Labutti K."/>
            <person name="Salamov A."/>
            <person name="Andreopoulos B."/>
            <person name="Baker S."/>
            <person name="Barry K."/>
            <person name="Bills G."/>
            <person name="Bluhm B."/>
            <person name="Cannon C."/>
            <person name="Castanera R."/>
            <person name="Culley D."/>
            <person name="Daum C."/>
            <person name="Ezra D."/>
            <person name="Gonzalez J."/>
            <person name="Henrissat B."/>
            <person name="Kuo A."/>
            <person name="Liang C."/>
            <person name="Lipzen A."/>
            <person name="Lutzoni F."/>
            <person name="Magnuson J."/>
            <person name="Mondo S."/>
            <person name="Nolan M."/>
            <person name="Ohm R."/>
            <person name="Pangilinan J."/>
            <person name="Park H.-J."/>
            <person name="Ramirez L."/>
            <person name="Alfaro M."/>
            <person name="Sun H."/>
            <person name="Tritt A."/>
            <person name="Yoshinaga Y."/>
            <person name="Zwiers L.-H."/>
            <person name="Turgeon B."/>
            <person name="Goodwin S."/>
            <person name="Spatafora J."/>
            <person name="Crous P."/>
            <person name="Grigoriev I."/>
        </authorList>
    </citation>
    <scope>NUCLEOTIDE SEQUENCE</scope>
    <source>
        <strain evidence="1">CBS 121739</strain>
    </source>
</reference>
<gene>
    <name evidence="1" type="ORF">EJ05DRAFT_536409</name>
</gene>
<name>A0A6A6WDL6_9PEZI</name>
<keyword evidence="2" id="KW-1185">Reference proteome</keyword>
<dbReference type="EMBL" id="ML996568">
    <property type="protein sequence ID" value="KAF2760269.1"/>
    <property type="molecule type" value="Genomic_DNA"/>
</dbReference>
<protein>
    <submittedName>
        <fullName evidence="1">Uncharacterized protein</fullName>
    </submittedName>
</protein>
<dbReference type="GeneID" id="54490366"/>
<dbReference type="Proteomes" id="UP000799437">
    <property type="component" value="Unassembled WGS sequence"/>
</dbReference>
<evidence type="ECO:0000313" key="2">
    <source>
        <dbReference type="Proteomes" id="UP000799437"/>
    </source>
</evidence>
<sequence>MSLCSTMITPELEALEQIESSFDDKPELIWCYEIISPSRSCIRNDRFVLEQFLTDQLSRWFDLGFGTDNPNPPLHRPDSLAIQIQWHDRPKQPTSEYFVPMYYNLTNEIMTWVKLEQNSKQAQQIRSAPADRANKYKNCPPILFQCAPHACPFSLMAWYEEMGSVETQEDTYIYNAEDLQEDMNLASSPDSTAFVSIPIRSKYR</sequence>
<dbReference type="RefSeq" id="XP_033602720.1">
    <property type="nucleotide sequence ID" value="XM_033749312.1"/>
</dbReference>
<evidence type="ECO:0000313" key="1">
    <source>
        <dbReference type="EMBL" id="KAF2760269.1"/>
    </source>
</evidence>
<organism evidence="1 2">
    <name type="scientific">Pseudovirgaria hyperparasitica</name>
    <dbReference type="NCBI Taxonomy" id="470096"/>
    <lineage>
        <taxon>Eukaryota</taxon>
        <taxon>Fungi</taxon>
        <taxon>Dikarya</taxon>
        <taxon>Ascomycota</taxon>
        <taxon>Pezizomycotina</taxon>
        <taxon>Dothideomycetes</taxon>
        <taxon>Dothideomycetes incertae sedis</taxon>
        <taxon>Acrospermales</taxon>
        <taxon>Acrospermaceae</taxon>
        <taxon>Pseudovirgaria</taxon>
    </lineage>
</organism>
<proteinExistence type="predicted"/>
<accession>A0A6A6WDL6</accession>